<feature type="region of interest" description="Disordered" evidence="1">
    <location>
        <begin position="525"/>
        <end position="628"/>
    </location>
</feature>
<feature type="compositionally biased region" description="Polar residues" evidence="1">
    <location>
        <begin position="381"/>
        <end position="396"/>
    </location>
</feature>
<feature type="compositionally biased region" description="Basic and acidic residues" evidence="1">
    <location>
        <begin position="400"/>
        <end position="416"/>
    </location>
</feature>
<feature type="compositionally biased region" description="Polar residues" evidence="1">
    <location>
        <begin position="747"/>
        <end position="756"/>
    </location>
</feature>
<feature type="compositionally biased region" description="Low complexity" evidence="1">
    <location>
        <begin position="473"/>
        <end position="484"/>
    </location>
</feature>
<protein>
    <submittedName>
        <fullName evidence="3">Zinc finger protein 512B</fullName>
    </submittedName>
</protein>
<dbReference type="Proteomes" id="UP000054359">
    <property type="component" value="Unassembled WGS sequence"/>
</dbReference>
<feature type="compositionally biased region" description="Low complexity" evidence="1">
    <location>
        <begin position="600"/>
        <end position="620"/>
    </location>
</feature>
<dbReference type="STRING" id="407821.A0A087TFX4"/>
<feature type="compositionally biased region" description="Low complexity" evidence="1">
    <location>
        <begin position="569"/>
        <end position="589"/>
    </location>
</feature>
<keyword evidence="2" id="KW-0732">Signal</keyword>
<feature type="compositionally biased region" description="Polar residues" evidence="1">
    <location>
        <begin position="525"/>
        <end position="537"/>
    </location>
</feature>
<evidence type="ECO:0000313" key="4">
    <source>
        <dbReference type="Proteomes" id="UP000054359"/>
    </source>
</evidence>
<reference evidence="3 4" key="1">
    <citation type="submission" date="2013-11" db="EMBL/GenBank/DDBJ databases">
        <title>Genome sequencing of Stegodyphus mimosarum.</title>
        <authorList>
            <person name="Bechsgaard J."/>
        </authorList>
    </citation>
    <scope>NUCLEOTIDE SEQUENCE [LARGE SCALE GENOMIC DNA]</scope>
</reference>
<dbReference type="OrthoDB" id="6432607at2759"/>
<evidence type="ECO:0000256" key="1">
    <source>
        <dbReference type="SAM" id="MobiDB-lite"/>
    </source>
</evidence>
<feature type="region of interest" description="Disordered" evidence="1">
    <location>
        <begin position="637"/>
        <end position="656"/>
    </location>
</feature>
<dbReference type="EMBL" id="KK115033">
    <property type="protein sequence ID" value="KFM64013.1"/>
    <property type="molecule type" value="Genomic_DNA"/>
</dbReference>
<evidence type="ECO:0000256" key="2">
    <source>
        <dbReference type="SAM" id="SignalP"/>
    </source>
</evidence>
<feature type="region of interest" description="Disordered" evidence="1">
    <location>
        <begin position="435"/>
        <end position="490"/>
    </location>
</feature>
<proteinExistence type="predicted"/>
<feature type="region of interest" description="Disordered" evidence="1">
    <location>
        <begin position="730"/>
        <end position="778"/>
    </location>
</feature>
<gene>
    <name evidence="3" type="ORF">X975_15540</name>
</gene>
<feature type="signal peptide" evidence="2">
    <location>
        <begin position="1"/>
        <end position="18"/>
    </location>
</feature>
<feature type="region of interest" description="Disordered" evidence="1">
    <location>
        <begin position="219"/>
        <end position="264"/>
    </location>
</feature>
<feature type="region of interest" description="Disordered" evidence="1">
    <location>
        <begin position="375"/>
        <end position="421"/>
    </location>
</feature>
<dbReference type="AlphaFoldDB" id="A0A087TFX4"/>
<feature type="compositionally biased region" description="Polar residues" evidence="1">
    <location>
        <begin position="637"/>
        <end position="655"/>
    </location>
</feature>
<keyword evidence="4" id="KW-1185">Reference proteome</keyword>
<sequence>MILKSLPAFLILFHLVSGWNYGGGGWHDKIPRKIVVKHIPKPVPVYKPVPIPKLVPVPRPVGFLKPLAIAKPFSVPHVVPVIKHFQKPFPVLKGFPFHIPIHVPKFHKVPIPIKLPKPYVVRVPKPYAVAKKYPVAVPVHIPKPYLVPVLRQVPVAVPHKVPKVINVVKEVPEYVKKPVPVYVEEKPYQSDYGNYKGTPYIPSGGDYKGTPYIPSGGDYKGSPFPSGISEGHKGSPFPSDESGGGKGSPYIPPGKGGSGYHSKGTNVHATSAASFLAAHADKLKQQNSGQGDFLAAYSQNQAYSGLQELGNGIHGGYHGLQSFGNGYQNFGLNFHNIQGSYGAEEHGGYDLHGLDSIGGYDNFGVYGRGAEAGKIKEESSDAGQENVGSHDNSASGEVSYDDKGASADQIDHDGKDSTGNNAGYSLSSYSLSSYNDQSGRGGGYQNEPAGGVYHGQGLSENEGQGAYQGYGSSGSNSNQDSNAAYGNQGGNGFSQIPGLAVYKLENGVATPLSYSSQVVQNYNPGYQAQNDYENQAPGQGYVNNQLGNGGYGSQNYQQNAESDSNQAHYQQNSYGYQPQQSQYPSQGDQAYHSQQGAGNYGVSSYQSQNNYNDQSQSSYSHQENSEAYHNQASYQINPDNQAQSGYENENASPPLQNYGLRAAYPIQIDLGNQNQIQGSTGTVYVRAYGHQGENENQVAYNVQNSDNYQVQDSQPQTSYSAYSTQVNAAAPIQPKATDEPKAASGRSLENVSQIVGSSGGYSTPEGGDTQGGSWQTVQ</sequence>
<organism evidence="3 4">
    <name type="scientific">Stegodyphus mimosarum</name>
    <name type="common">African social velvet spider</name>
    <dbReference type="NCBI Taxonomy" id="407821"/>
    <lineage>
        <taxon>Eukaryota</taxon>
        <taxon>Metazoa</taxon>
        <taxon>Ecdysozoa</taxon>
        <taxon>Arthropoda</taxon>
        <taxon>Chelicerata</taxon>
        <taxon>Arachnida</taxon>
        <taxon>Araneae</taxon>
        <taxon>Araneomorphae</taxon>
        <taxon>Entelegynae</taxon>
        <taxon>Eresoidea</taxon>
        <taxon>Eresidae</taxon>
        <taxon>Stegodyphus</taxon>
    </lineage>
</organism>
<dbReference type="OMA" id="EQPYKPN"/>
<name>A0A087TFX4_STEMI</name>
<accession>A0A087TFX4</accession>
<feature type="non-terminal residue" evidence="3">
    <location>
        <position position="778"/>
    </location>
</feature>
<feature type="chain" id="PRO_5001829627" evidence="2">
    <location>
        <begin position="19"/>
        <end position="778"/>
    </location>
</feature>
<evidence type="ECO:0000313" key="3">
    <source>
        <dbReference type="EMBL" id="KFM64013.1"/>
    </source>
</evidence>